<dbReference type="EMBL" id="KK101093">
    <property type="protein sequence ID" value="KIZ02225.1"/>
    <property type="molecule type" value="Genomic_DNA"/>
</dbReference>
<evidence type="ECO:0000313" key="2">
    <source>
        <dbReference type="Proteomes" id="UP000054498"/>
    </source>
</evidence>
<reference evidence="1 2" key="1">
    <citation type="journal article" date="2013" name="BMC Genomics">
        <title>Reconstruction of the lipid metabolism for the microalga Monoraphidium neglectum from its genome sequence reveals characteristics suitable for biofuel production.</title>
        <authorList>
            <person name="Bogen C."/>
            <person name="Al-Dilaimi A."/>
            <person name="Albersmeier A."/>
            <person name="Wichmann J."/>
            <person name="Grundmann M."/>
            <person name="Rupp O."/>
            <person name="Lauersen K.J."/>
            <person name="Blifernez-Klassen O."/>
            <person name="Kalinowski J."/>
            <person name="Goesmann A."/>
            <person name="Mussgnug J.H."/>
            <person name="Kruse O."/>
        </authorList>
    </citation>
    <scope>NUCLEOTIDE SEQUENCE [LARGE SCALE GENOMIC DNA]</scope>
    <source>
        <strain evidence="1 2">SAG 48.87</strain>
    </source>
</reference>
<keyword evidence="2" id="KW-1185">Reference proteome</keyword>
<dbReference type="KEGG" id="mng:MNEG_5731"/>
<dbReference type="OrthoDB" id="1737049at2759"/>
<dbReference type="GeneID" id="25738608"/>
<dbReference type="AlphaFoldDB" id="A0A0D2MGM6"/>
<proteinExistence type="predicted"/>
<protein>
    <submittedName>
        <fullName evidence="1">Uncharacterized protein</fullName>
    </submittedName>
</protein>
<dbReference type="Proteomes" id="UP000054498">
    <property type="component" value="Unassembled WGS sequence"/>
</dbReference>
<sequence>MVGRKVKRYWPDDAAKNKGDPWFMAVVTDYDPVLKIHVLTYSLGTQKEEREDVNLSTLHQGSISFTGDWIDLERWYADPKRREKSYAVKARWGRRVRGPLGGQGWQAGSGATRGRGVAVVGLQQGSGLMTPPQISKYLKARNVGIAL</sequence>
<accession>A0A0D2MGM6</accession>
<dbReference type="RefSeq" id="XP_013901244.1">
    <property type="nucleotide sequence ID" value="XM_014045790.1"/>
</dbReference>
<gene>
    <name evidence="1" type="ORF">MNEG_5731</name>
</gene>
<evidence type="ECO:0000313" key="1">
    <source>
        <dbReference type="EMBL" id="KIZ02225.1"/>
    </source>
</evidence>
<name>A0A0D2MGM6_9CHLO</name>
<organism evidence="1 2">
    <name type="scientific">Monoraphidium neglectum</name>
    <dbReference type="NCBI Taxonomy" id="145388"/>
    <lineage>
        <taxon>Eukaryota</taxon>
        <taxon>Viridiplantae</taxon>
        <taxon>Chlorophyta</taxon>
        <taxon>core chlorophytes</taxon>
        <taxon>Chlorophyceae</taxon>
        <taxon>CS clade</taxon>
        <taxon>Sphaeropleales</taxon>
        <taxon>Selenastraceae</taxon>
        <taxon>Monoraphidium</taxon>
    </lineage>
</organism>